<dbReference type="Proteomes" id="UP000094526">
    <property type="component" value="Unassembled WGS sequence"/>
</dbReference>
<evidence type="ECO:0000313" key="1">
    <source>
        <dbReference type="EMBL" id="OCT50263.1"/>
    </source>
</evidence>
<gene>
    <name evidence="1" type="ORF">CLCR_07627</name>
</gene>
<evidence type="ECO:0000313" key="2">
    <source>
        <dbReference type="Proteomes" id="UP000094526"/>
    </source>
</evidence>
<organism evidence="1 2">
    <name type="scientific">Cladophialophora carrionii</name>
    <dbReference type="NCBI Taxonomy" id="86049"/>
    <lineage>
        <taxon>Eukaryota</taxon>
        <taxon>Fungi</taxon>
        <taxon>Dikarya</taxon>
        <taxon>Ascomycota</taxon>
        <taxon>Pezizomycotina</taxon>
        <taxon>Eurotiomycetes</taxon>
        <taxon>Chaetothyriomycetidae</taxon>
        <taxon>Chaetothyriales</taxon>
        <taxon>Herpotrichiellaceae</taxon>
        <taxon>Cladophialophora</taxon>
    </lineage>
</organism>
<dbReference type="AlphaFoldDB" id="A0A1C1CP57"/>
<comment type="caution">
    <text evidence="1">The sequence shown here is derived from an EMBL/GenBank/DDBJ whole genome shotgun (WGS) entry which is preliminary data.</text>
</comment>
<dbReference type="VEuPathDB" id="FungiDB:CLCR_07627"/>
<dbReference type="OrthoDB" id="5411773at2759"/>
<accession>A0A1C1CP57</accession>
<proteinExistence type="predicted"/>
<name>A0A1C1CP57_9EURO</name>
<dbReference type="VEuPathDB" id="FungiDB:G647_05726"/>
<keyword evidence="2" id="KW-1185">Reference proteome</keyword>
<sequence>MPNRHHLAISNSLLATGDLDSSLGELADRLTALDQPLPLNLVAAIRARAKQAHGIYFCSNSSTKSYAGYADAEKCMPEAHIAEFIRRNNQDLFKKLNQMPLESSHLAGDGEKVVEDSNEGAILNSRNMPSTTNVLAASENVVLSANDERQVPVTQGTAMTEPANEAEPLDIDCPSEPDTVLQAEDQLLLRKHIVRSEQ</sequence>
<dbReference type="EMBL" id="LGRB01000010">
    <property type="protein sequence ID" value="OCT50263.1"/>
    <property type="molecule type" value="Genomic_DNA"/>
</dbReference>
<protein>
    <submittedName>
        <fullName evidence="1">Uncharacterized protein</fullName>
    </submittedName>
</protein>
<reference evidence="2" key="1">
    <citation type="submission" date="2015-07" db="EMBL/GenBank/DDBJ databases">
        <authorList>
            <person name="Teixeira M.M."/>
            <person name="Souza R.C."/>
            <person name="Almeida L.G."/>
            <person name="Vicente V.A."/>
            <person name="de Hoog S."/>
            <person name="Bocca A.L."/>
            <person name="de Almeida S.R."/>
            <person name="Vasconcelos A.T."/>
            <person name="Felipe M.S."/>
        </authorList>
    </citation>
    <scope>NUCLEOTIDE SEQUENCE [LARGE SCALE GENOMIC DNA]</scope>
    <source>
        <strain evidence="2">KSF</strain>
    </source>
</reference>